<name>A7T146_NEMVE</name>
<evidence type="ECO:0000256" key="2">
    <source>
        <dbReference type="ARBA" id="ARBA00009279"/>
    </source>
</evidence>
<protein>
    <recommendedName>
        <fullName evidence="4">Gasdermin pore forming domain-containing protein</fullName>
    </recommendedName>
</protein>
<dbReference type="HOGENOM" id="CLU_579110_0_0_1"/>
<dbReference type="EMBL" id="DS470074">
    <property type="protein sequence ID" value="EDO30320.1"/>
    <property type="molecule type" value="Genomic_DNA"/>
</dbReference>
<comment type="subcellular location">
    <subcellularLocation>
        <location evidence="1">Endomembrane system</location>
    </subcellularLocation>
</comment>
<evidence type="ECO:0000256" key="1">
    <source>
        <dbReference type="ARBA" id="ARBA00004308"/>
    </source>
</evidence>
<dbReference type="PANTHER" id="PTHR15207">
    <property type="entry name" value="NONSYNDROMIC HEARING IMPAIRMENT PROTEIN"/>
    <property type="match status" value="1"/>
</dbReference>
<evidence type="ECO:0000313" key="5">
    <source>
        <dbReference type="EMBL" id="EDO30320.1"/>
    </source>
</evidence>
<keyword evidence="3" id="KW-0472">Membrane</keyword>
<reference evidence="5 6" key="1">
    <citation type="journal article" date="2007" name="Science">
        <title>Sea anemone genome reveals ancestral eumetazoan gene repertoire and genomic organization.</title>
        <authorList>
            <person name="Putnam N.H."/>
            <person name="Srivastava M."/>
            <person name="Hellsten U."/>
            <person name="Dirks B."/>
            <person name="Chapman J."/>
            <person name="Salamov A."/>
            <person name="Terry A."/>
            <person name="Shapiro H."/>
            <person name="Lindquist E."/>
            <person name="Kapitonov V.V."/>
            <person name="Jurka J."/>
            <person name="Genikhovich G."/>
            <person name="Grigoriev I.V."/>
            <person name="Lucas S.M."/>
            <person name="Steele R.E."/>
            <person name="Finnerty J.R."/>
            <person name="Technau U."/>
            <person name="Martindale M.Q."/>
            <person name="Rokhsar D.S."/>
        </authorList>
    </citation>
    <scope>NUCLEOTIDE SEQUENCE [LARGE SCALE GENOMIC DNA]</scope>
    <source>
        <strain evidence="6">CH2 X CH6</strain>
    </source>
</reference>
<dbReference type="GO" id="GO:0012501">
    <property type="term" value="P:programmed cell death"/>
    <property type="evidence" value="ECO:0007669"/>
    <property type="project" value="InterPro"/>
</dbReference>
<dbReference type="Pfam" id="PF04598">
    <property type="entry name" value="Gasdermin"/>
    <property type="match status" value="1"/>
</dbReference>
<evidence type="ECO:0000259" key="4">
    <source>
        <dbReference type="Pfam" id="PF04598"/>
    </source>
</evidence>
<dbReference type="GO" id="GO:0005737">
    <property type="term" value="C:cytoplasm"/>
    <property type="evidence" value="ECO:0000318"/>
    <property type="project" value="GO_Central"/>
</dbReference>
<dbReference type="PANTHER" id="PTHR15207:SF3">
    <property type="entry name" value="DEAFNESS, AUTOSOMAL DOMINANT 5-RELATED"/>
    <property type="match status" value="1"/>
</dbReference>
<proteinExistence type="inferred from homology"/>
<dbReference type="GO" id="GO:0012505">
    <property type="term" value="C:endomembrane system"/>
    <property type="evidence" value="ECO:0007669"/>
    <property type="project" value="UniProtKB-SubCell"/>
</dbReference>
<comment type="similarity">
    <text evidence="2">Belongs to the gasdermin family.</text>
</comment>
<organism evidence="5 6">
    <name type="scientific">Nematostella vectensis</name>
    <name type="common">Starlet sea anemone</name>
    <dbReference type="NCBI Taxonomy" id="45351"/>
    <lineage>
        <taxon>Eukaryota</taxon>
        <taxon>Metazoa</taxon>
        <taxon>Cnidaria</taxon>
        <taxon>Anthozoa</taxon>
        <taxon>Hexacorallia</taxon>
        <taxon>Actiniaria</taxon>
        <taxon>Edwardsiidae</taxon>
        <taxon>Nematostella</taxon>
    </lineage>
</organism>
<keyword evidence="6" id="KW-1185">Reference proteome</keyword>
<dbReference type="InterPro" id="IPR040460">
    <property type="entry name" value="Gasdermin_pore"/>
</dbReference>
<dbReference type="InParanoid" id="A7T146"/>
<dbReference type="AlphaFoldDB" id="A7T146"/>
<evidence type="ECO:0000313" key="6">
    <source>
        <dbReference type="Proteomes" id="UP000001593"/>
    </source>
</evidence>
<dbReference type="PhylomeDB" id="A7T146"/>
<sequence>MALFESASKQFVKDTGRRSLHAVPDLNSSECCRILCVIERKKSRWFWRSTKYLTTPFVLNELLTEPVDLKEKQKEEVFITDYQNNPQFHVSGKLGAKIAKDLGIDVSTTDSFVVKMNIGAVNKTEIRWQDMFSALKGKRLNVDHEFVQAIIASKRRSLSVVCEMLATTGDTKMESELQVEGDADIETTGIPMASGKVEGSVKDSHQRSFIIPKGTVLGYGCYRLRIVDKDQGSVEMDIDKELEDKDVTDAVDGAPTAAHPFDQPDGQNDSALKSEFKTLLESPSFGKIIECFRNILASPGHIKPLRDLLEDSVLSLDGEKVNALKEDAFLDSMGPCQGWRELLDIIGFQFKEGKIQFPNEEFREIVLPCNALAISLCDLSDAQCAALKDVTPGYLEPLLYLIRNAMYGRSTKEDDPQLKRIFTHAANPGKSFLLSLGFAQVTEQGSKVLALKPDPLASLEDIYVATFVMCQK</sequence>
<dbReference type="OMA" id="EMTNDCL"/>
<feature type="domain" description="Gasdermin pore forming" evidence="4">
    <location>
        <begin position="4"/>
        <end position="231"/>
    </location>
</feature>
<evidence type="ECO:0000256" key="3">
    <source>
        <dbReference type="ARBA" id="ARBA00023136"/>
    </source>
</evidence>
<dbReference type="STRING" id="45351.A7T146"/>
<accession>A7T146</accession>
<dbReference type="Proteomes" id="UP000001593">
    <property type="component" value="Unassembled WGS sequence"/>
</dbReference>
<dbReference type="InterPro" id="IPR042377">
    <property type="entry name" value="GSDME"/>
</dbReference>
<gene>
    <name evidence="5" type="ORF">NEMVEDRAFT_v1g248453</name>
</gene>
<dbReference type="KEGG" id="nve:5501071"/>
<dbReference type="eggNOG" id="ENOG502QWBQ">
    <property type="taxonomic scope" value="Eukaryota"/>
</dbReference>